<feature type="compositionally biased region" description="Basic and acidic residues" evidence="1">
    <location>
        <begin position="261"/>
        <end position="270"/>
    </location>
</feature>
<dbReference type="Gene3D" id="2.30.29.30">
    <property type="entry name" value="Pleckstrin-homology domain (PH domain)/Phosphotyrosine-binding domain (PTB)"/>
    <property type="match status" value="2"/>
</dbReference>
<evidence type="ECO:0000256" key="1">
    <source>
        <dbReference type="SAM" id="MobiDB-lite"/>
    </source>
</evidence>
<dbReference type="InterPro" id="IPR011993">
    <property type="entry name" value="PH-like_dom_sf"/>
</dbReference>
<dbReference type="InterPro" id="IPR002404">
    <property type="entry name" value="IRS_PTB"/>
</dbReference>
<name>A0A6J8DLQ3_MYTCO</name>
<dbReference type="PANTHER" id="PTHR21258:SF62">
    <property type="entry name" value="INSULIN RECEPTOR SUBSTRATE 1"/>
    <property type="match status" value="1"/>
</dbReference>
<accession>A0A6J8DLQ3</accession>
<dbReference type="InterPro" id="IPR001849">
    <property type="entry name" value="PH_domain"/>
</dbReference>
<dbReference type="SUPFAM" id="SSF50729">
    <property type="entry name" value="PH domain-like"/>
    <property type="match status" value="2"/>
</dbReference>
<feature type="compositionally biased region" description="Acidic residues" evidence="1">
    <location>
        <begin position="354"/>
        <end position="366"/>
    </location>
</feature>
<dbReference type="GO" id="GO:0007169">
    <property type="term" value="P:cell surface receptor protein tyrosine kinase signaling pathway"/>
    <property type="evidence" value="ECO:0007669"/>
    <property type="project" value="TreeGrafter"/>
</dbReference>
<dbReference type="SMART" id="SM01244">
    <property type="entry name" value="IRS"/>
    <property type="match status" value="1"/>
</dbReference>
<feature type="domain" description="IRS-type PTB" evidence="2">
    <location>
        <begin position="140"/>
        <end position="244"/>
    </location>
</feature>
<feature type="compositionally biased region" description="Polar residues" evidence="1">
    <location>
        <begin position="241"/>
        <end position="251"/>
    </location>
</feature>
<proteinExistence type="predicted"/>
<dbReference type="OrthoDB" id="6288437at2759"/>
<keyword evidence="4" id="KW-1185">Reference proteome</keyword>
<evidence type="ECO:0000259" key="2">
    <source>
        <dbReference type="PROSITE" id="PS51064"/>
    </source>
</evidence>
<dbReference type="Proteomes" id="UP000507470">
    <property type="component" value="Unassembled WGS sequence"/>
</dbReference>
<gene>
    <name evidence="3" type="ORF">MCOR_42838</name>
</gene>
<feature type="region of interest" description="Disordered" evidence="1">
    <location>
        <begin position="316"/>
        <end position="418"/>
    </location>
</feature>
<dbReference type="EMBL" id="CACVKT020007644">
    <property type="protein sequence ID" value="CAC5409573.1"/>
    <property type="molecule type" value="Genomic_DNA"/>
</dbReference>
<dbReference type="AlphaFoldDB" id="A0A6J8DLQ3"/>
<reference evidence="3 4" key="1">
    <citation type="submission" date="2020-06" db="EMBL/GenBank/DDBJ databases">
        <authorList>
            <person name="Li R."/>
            <person name="Bekaert M."/>
        </authorList>
    </citation>
    <scope>NUCLEOTIDE SEQUENCE [LARGE SCALE GENOMIC DNA]</scope>
    <source>
        <strain evidence="4">wild</strain>
    </source>
</reference>
<feature type="region of interest" description="Disordered" evidence="1">
    <location>
        <begin position="241"/>
        <end position="284"/>
    </location>
</feature>
<organism evidence="3 4">
    <name type="scientific">Mytilus coruscus</name>
    <name type="common">Sea mussel</name>
    <dbReference type="NCBI Taxonomy" id="42192"/>
    <lineage>
        <taxon>Eukaryota</taxon>
        <taxon>Metazoa</taxon>
        <taxon>Spiralia</taxon>
        <taxon>Lophotrochozoa</taxon>
        <taxon>Mollusca</taxon>
        <taxon>Bivalvia</taxon>
        <taxon>Autobranchia</taxon>
        <taxon>Pteriomorphia</taxon>
        <taxon>Mytilida</taxon>
        <taxon>Mytiloidea</taxon>
        <taxon>Mytilidae</taxon>
        <taxon>Mytilinae</taxon>
        <taxon>Mytilus</taxon>
    </lineage>
</organism>
<dbReference type="PROSITE" id="PS51064">
    <property type="entry name" value="IRS_PTB"/>
    <property type="match status" value="1"/>
</dbReference>
<dbReference type="GO" id="GO:0043410">
    <property type="term" value="P:positive regulation of MAPK cascade"/>
    <property type="evidence" value="ECO:0007669"/>
    <property type="project" value="TreeGrafter"/>
</dbReference>
<dbReference type="GO" id="GO:0007265">
    <property type="term" value="P:Ras protein signal transduction"/>
    <property type="evidence" value="ECO:0007669"/>
    <property type="project" value="TreeGrafter"/>
</dbReference>
<dbReference type="SMART" id="SM00310">
    <property type="entry name" value="PTBI"/>
    <property type="match status" value="1"/>
</dbReference>
<protein>
    <recommendedName>
        <fullName evidence="2">IRS-type PTB domain-containing protein</fullName>
    </recommendedName>
</protein>
<dbReference type="GO" id="GO:0005737">
    <property type="term" value="C:cytoplasm"/>
    <property type="evidence" value="ECO:0007669"/>
    <property type="project" value="TreeGrafter"/>
</dbReference>
<sequence>MSDSKYLIKEGEITIRSGILKQKNKRYCRLYKNGESVFLNCYESKGNTLKVKNTFMLSRVKGFDKVVKEFSKEFYIDVHLKKEKFSLIFSNQTDTESWHNCLQNNAHFAVGREESSSVDDDDDSDTGFKDNILYDSGPENTARFDVTLKQNEDTKRLGLTSTYRLYVSEVCLMLEDMVKKEAKYRWYYDALRRYGKQGNDFVIQAGRRSETGAGTFTFMYENSSEITKSIDRLTKRRASEQLTSKLGFSQSETKRPLPNRMSEHLPRREQSPPPTKQILSLGDNTDIKASLTRNHIFPELKRELEDAISGRKIKIQKNKKEKDEEKEKGLGAISKSEDKKPNDKTEQEFIKEENDQDSENLYDELEPRDLNGTTKPLFEKSDQGDNPTQKRASLSDKKPEESEEHEEPSVYTDAQPTRQEAWKNYGLQDEEHVENYELIKAGSSQNALSKPFDKITSDEEEIDDTYDHAFLAEKNLKKENIAKDSKNVYGASSGKDILEIETEGELCDPDYESIENFDGLYSKQKCIPQSEALENADIRL</sequence>
<dbReference type="SMART" id="SM00233">
    <property type="entry name" value="PH"/>
    <property type="match status" value="1"/>
</dbReference>
<dbReference type="InterPro" id="IPR050996">
    <property type="entry name" value="Docking_Protein_DOK"/>
</dbReference>
<evidence type="ECO:0000313" key="3">
    <source>
        <dbReference type="EMBL" id="CAC5409573.1"/>
    </source>
</evidence>
<dbReference type="Pfam" id="PF02174">
    <property type="entry name" value="IRS"/>
    <property type="match status" value="1"/>
</dbReference>
<feature type="compositionally biased region" description="Basic and acidic residues" evidence="1">
    <location>
        <begin position="318"/>
        <end position="353"/>
    </location>
</feature>
<evidence type="ECO:0000313" key="4">
    <source>
        <dbReference type="Proteomes" id="UP000507470"/>
    </source>
</evidence>
<dbReference type="PANTHER" id="PTHR21258">
    <property type="entry name" value="DOCKING PROTEIN RELATED"/>
    <property type="match status" value="1"/>
</dbReference>